<dbReference type="GO" id="GO:0005524">
    <property type="term" value="F:ATP binding"/>
    <property type="evidence" value="ECO:0007669"/>
    <property type="project" value="UniProtKB-KW"/>
</dbReference>
<keyword evidence="1 6" id="KW-0547">Nucleotide-binding</keyword>
<accession>A0A2H0NGN2</accession>
<dbReference type="HAMAP" id="MF_01965">
    <property type="entry name" value="NADHX_dehydratase"/>
    <property type="match status" value="1"/>
</dbReference>
<comment type="subunit">
    <text evidence="6">Homotetramer.</text>
</comment>
<comment type="caution">
    <text evidence="6">Lacks conserved residue(s) required for the propagation of feature annotation.</text>
</comment>
<evidence type="ECO:0000256" key="1">
    <source>
        <dbReference type="ARBA" id="ARBA00022741"/>
    </source>
</evidence>
<keyword evidence="2 6" id="KW-0067">ATP-binding</keyword>
<comment type="catalytic activity">
    <reaction evidence="6">
        <text>(6S)-NADHX + ADP = AMP + phosphate + NADH + H(+)</text>
        <dbReference type="Rhea" id="RHEA:32223"/>
        <dbReference type="ChEBI" id="CHEBI:15378"/>
        <dbReference type="ChEBI" id="CHEBI:43474"/>
        <dbReference type="ChEBI" id="CHEBI:57945"/>
        <dbReference type="ChEBI" id="CHEBI:64074"/>
        <dbReference type="ChEBI" id="CHEBI:456215"/>
        <dbReference type="ChEBI" id="CHEBI:456216"/>
        <dbReference type="EC" id="4.2.1.136"/>
    </reaction>
</comment>
<comment type="catalytic activity">
    <reaction evidence="6">
        <text>(6S)-NADPHX + ADP = AMP + phosphate + NADPH + H(+)</text>
        <dbReference type="Rhea" id="RHEA:32235"/>
        <dbReference type="ChEBI" id="CHEBI:15378"/>
        <dbReference type="ChEBI" id="CHEBI:43474"/>
        <dbReference type="ChEBI" id="CHEBI:57783"/>
        <dbReference type="ChEBI" id="CHEBI:64076"/>
        <dbReference type="ChEBI" id="CHEBI:456215"/>
        <dbReference type="ChEBI" id="CHEBI:456216"/>
        <dbReference type="EC" id="4.2.1.136"/>
    </reaction>
</comment>
<dbReference type="SUPFAM" id="SSF53613">
    <property type="entry name" value="Ribokinase-like"/>
    <property type="match status" value="1"/>
</dbReference>
<keyword evidence="5 6" id="KW-0456">Lyase</keyword>
<dbReference type="GO" id="GO:0110051">
    <property type="term" value="P:metabolite repair"/>
    <property type="evidence" value="ECO:0007669"/>
    <property type="project" value="TreeGrafter"/>
</dbReference>
<dbReference type="InterPro" id="IPR000631">
    <property type="entry name" value="CARKD"/>
</dbReference>
<feature type="binding site" evidence="6">
    <location>
        <position position="130"/>
    </location>
    <ligand>
        <name>(6S)-NADPHX</name>
        <dbReference type="ChEBI" id="CHEBI:64076"/>
    </ligand>
</feature>
<keyword evidence="3 6" id="KW-0521">NADP</keyword>
<dbReference type="PANTHER" id="PTHR12592:SF0">
    <property type="entry name" value="ATP-DEPENDENT (S)-NAD(P)H-HYDRATE DEHYDRATASE"/>
    <property type="match status" value="1"/>
</dbReference>
<dbReference type="GO" id="GO:0052855">
    <property type="term" value="F:ADP-dependent NAD(P)H-hydrate dehydratase activity"/>
    <property type="evidence" value="ECO:0007669"/>
    <property type="project" value="UniProtKB-UniRule"/>
</dbReference>
<name>A0A2H0NGN2_9BACT</name>
<keyword evidence="4 6" id="KW-0520">NAD</keyword>
<feature type="binding site" evidence="6">
    <location>
        <position position="283"/>
    </location>
    <ligand>
        <name>AMP</name>
        <dbReference type="ChEBI" id="CHEBI:456215"/>
    </ligand>
</feature>
<dbReference type="InterPro" id="IPR017953">
    <property type="entry name" value="Carbohydrate_kinase_pred_CS"/>
</dbReference>
<reference evidence="8 9" key="1">
    <citation type="submission" date="2017-09" db="EMBL/GenBank/DDBJ databases">
        <title>Depth-based differentiation of microbial function through sediment-hosted aquifers and enrichment of novel symbionts in the deep terrestrial subsurface.</title>
        <authorList>
            <person name="Probst A.J."/>
            <person name="Ladd B."/>
            <person name="Jarett J.K."/>
            <person name="Geller-Mcgrath D.E."/>
            <person name="Sieber C.M."/>
            <person name="Emerson J.B."/>
            <person name="Anantharaman K."/>
            <person name="Thomas B.C."/>
            <person name="Malmstrom R."/>
            <person name="Stieglmeier M."/>
            <person name="Klingl A."/>
            <person name="Woyke T."/>
            <person name="Ryan C.M."/>
            <person name="Banfield J.F."/>
        </authorList>
    </citation>
    <scope>NUCLEOTIDE SEQUENCE [LARGE SCALE GENOMIC DNA]</scope>
    <source>
        <strain evidence="8">CG11_big_fil_rev_8_21_14_0_20_37_11</strain>
    </source>
</reference>
<evidence type="ECO:0000256" key="2">
    <source>
        <dbReference type="ARBA" id="ARBA00022840"/>
    </source>
</evidence>
<comment type="caution">
    <text evidence="8">The sequence shown here is derived from an EMBL/GenBank/DDBJ whole genome shotgun (WGS) entry which is preliminary data.</text>
</comment>
<comment type="similarity">
    <text evidence="6">Belongs to the NnrD/CARKD family.</text>
</comment>
<evidence type="ECO:0000256" key="5">
    <source>
        <dbReference type="ARBA" id="ARBA00023239"/>
    </source>
</evidence>
<protein>
    <recommendedName>
        <fullName evidence="6">ADP-dependent (S)-NAD(P)H-hydrate dehydratase</fullName>
        <ecNumber evidence="6">4.2.1.136</ecNumber>
    </recommendedName>
    <alternativeName>
        <fullName evidence="6">ADP-dependent NAD(P)HX dehydratase</fullName>
    </alternativeName>
</protein>
<dbReference type="Gene3D" id="3.40.1190.20">
    <property type="match status" value="1"/>
</dbReference>
<feature type="domain" description="YjeF C-terminal" evidence="7">
    <location>
        <begin position="35"/>
        <end position="341"/>
    </location>
</feature>
<comment type="function">
    <text evidence="6">Catalyzes the dehydration of the S-form of NAD(P)HX at the expense of ADP, which is converted to AMP. Together with NAD(P)HX epimerase, which catalyzes the epimerization of the S- and R-forms, the enzyme allows the repair of both epimers of NAD(P)HX, a damaged form of NAD(P)H that is a result of enzymatic or heat-dependent hydration.</text>
</comment>
<proteinExistence type="inferred from homology"/>
<dbReference type="PROSITE" id="PS01050">
    <property type="entry name" value="YJEF_C_2"/>
    <property type="match status" value="1"/>
</dbReference>
<dbReference type="AlphaFoldDB" id="A0A2H0NGN2"/>
<dbReference type="NCBIfam" id="TIGR00196">
    <property type="entry name" value="yjeF_cterm"/>
    <property type="match status" value="1"/>
</dbReference>
<dbReference type="Proteomes" id="UP000230707">
    <property type="component" value="Unassembled WGS sequence"/>
</dbReference>
<feature type="binding site" evidence="6">
    <location>
        <position position="202"/>
    </location>
    <ligand>
        <name>(6S)-NADPHX</name>
        <dbReference type="ChEBI" id="CHEBI:64076"/>
    </ligand>
</feature>
<evidence type="ECO:0000256" key="3">
    <source>
        <dbReference type="ARBA" id="ARBA00022857"/>
    </source>
</evidence>
<evidence type="ECO:0000256" key="4">
    <source>
        <dbReference type="ARBA" id="ARBA00023027"/>
    </source>
</evidence>
<dbReference type="PANTHER" id="PTHR12592">
    <property type="entry name" value="ATP-DEPENDENT (S)-NAD(P)H-HYDRATE DEHYDRATASE FAMILY MEMBER"/>
    <property type="match status" value="1"/>
</dbReference>
<evidence type="ECO:0000313" key="9">
    <source>
        <dbReference type="Proteomes" id="UP000230707"/>
    </source>
</evidence>
<dbReference type="EC" id="4.2.1.136" evidence="6"/>
<evidence type="ECO:0000313" key="8">
    <source>
        <dbReference type="EMBL" id="PIR08058.1"/>
    </source>
</evidence>
<dbReference type="EMBL" id="PCWS01000111">
    <property type="protein sequence ID" value="PIR08058.1"/>
    <property type="molecule type" value="Genomic_DNA"/>
</dbReference>
<feature type="binding site" evidence="6">
    <location>
        <position position="70"/>
    </location>
    <ligand>
        <name>(6S)-NADPHX</name>
        <dbReference type="ChEBI" id="CHEBI:64076"/>
    </ligand>
</feature>
<dbReference type="GO" id="GO:0046496">
    <property type="term" value="P:nicotinamide nucleotide metabolic process"/>
    <property type="evidence" value="ECO:0007669"/>
    <property type="project" value="UniProtKB-UniRule"/>
</dbReference>
<dbReference type="InterPro" id="IPR029056">
    <property type="entry name" value="Ribokinase-like"/>
</dbReference>
<feature type="binding site" evidence="6">
    <location>
        <position position="284"/>
    </location>
    <ligand>
        <name>(6S)-NADPHX</name>
        <dbReference type="ChEBI" id="CHEBI:64076"/>
    </ligand>
</feature>
<evidence type="ECO:0000259" key="7">
    <source>
        <dbReference type="PROSITE" id="PS51383"/>
    </source>
</evidence>
<organism evidence="8 9">
    <name type="scientific">Candidatus Gottesmanbacteria bacterium CG11_big_fil_rev_8_21_14_0_20_37_11</name>
    <dbReference type="NCBI Taxonomy" id="1974575"/>
    <lineage>
        <taxon>Bacteria</taxon>
        <taxon>Candidatus Gottesmaniibacteriota</taxon>
    </lineage>
</organism>
<dbReference type="PROSITE" id="PS51383">
    <property type="entry name" value="YJEF_C_3"/>
    <property type="match status" value="1"/>
</dbReference>
<dbReference type="Pfam" id="PF01256">
    <property type="entry name" value="Carb_kinase"/>
    <property type="match status" value="1"/>
</dbReference>
<sequence length="345" mass="39327">MLRGESFKKINIIDFQYQYPYHTIGHIPPIYMKKDLPKEIQDLYLPDSSSHKGQNGRLLIIGGSRLFHAASFWSLKVASRIVDLVHYSSIEENNRIVQRLKEEFRDGIVVPRVEIESYINEDDCILIGPGMIRAEEAEIRNSKFEIRNLADIESINSEGLQTYHLTRYLLQKYPHKKWVIDAGALQMLDPDWIPKSAILTPHKREFKLLKLKTKNIKLPPSLKLRRTSKTKMQNAKLEEQVKLFAKEHDCTILLKGEVDYISSPNKFREIKGGNAGMTKGGTGDVLAGLVSAFYCKNDAFTASVTASYVNKKAGDDLFEKMGYWFNASDLTDQIPVTMKKLVSEG</sequence>
<comment type="cofactor">
    <cofactor evidence="6">
        <name>Mg(2+)</name>
        <dbReference type="ChEBI" id="CHEBI:18420"/>
    </cofactor>
</comment>
<gene>
    <name evidence="6" type="primary">nnrD</name>
    <name evidence="8" type="ORF">COV53_05015</name>
</gene>
<dbReference type="CDD" id="cd01171">
    <property type="entry name" value="YXKO-related"/>
    <property type="match status" value="1"/>
</dbReference>
<evidence type="ECO:0000256" key="6">
    <source>
        <dbReference type="HAMAP-Rule" id="MF_01965"/>
    </source>
</evidence>